<dbReference type="GeneTree" id="ENSGT00640000091558"/>
<evidence type="ECO:0000256" key="2">
    <source>
        <dbReference type="ARBA" id="ARBA00008046"/>
    </source>
</evidence>
<comment type="similarity">
    <text evidence="2">Belongs to the mitochondrion-specific ribosomal protein mS25 family.</text>
</comment>
<sequence length="172" mass="19710">MPMKGRFPIRRTLDYLQKGDIIFKNSVKIMTVNYNTHGELSDGARKFVFFNIPQIQYKNPWVQIMMFKNMTPSPFLKFYLDDGEQVLMDVEGKDYKQISQHVKKILGKSGEVLQAEAQAKMQASNPANFGPKKYFLRECICEVEGQVPCPGTKPLPKEMTGKYKSQMAASQE</sequence>
<proteinExistence type="inferred from homology"/>
<protein>
    <recommendedName>
        <fullName evidence="6">Small ribosomal subunit protein mS25</fullName>
    </recommendedName>
    <alternativeName>
        <fullName evidence="7">28S ribosomal protein S25, mitochondrial</fullName>
    </alternativeName>
</protein>
<dbReference type="PANTHER" id="PTHR13274">
    <property type="entry name" value="MITOCHONDRIAL RIBOSOMAL PROTEIN S25"/>
    <property type="match status" value="1"/>
</dbReference>
<evidence type="ECO:0000313" key="11">
    <source>
        <dbReference type="RefSeq" id="XP_018553477.1"/>
    </source>
</evidence>
<reference evidence="9" key="3">
    <citation type="submission" date="2025-05" db="UniProtKB">
        <authorList>
            <consortium name="Ensembl"/>
        </authorList>
    </citation>
    <scope>IDENTIFICATION</scope>
</reference>
<dbReference type="FunFam" id="3.40.30.10:FF:000103">
    <property type="entry name" value="28S ribosomal protein S25, mitochondrial"/>
    <property type="match status" value="1"/>
</dbReference>
<dbReference type="InParanoid" id="A0A4W6D722"/>
<dbReference type="GO" id="GO:0005840">
    <property type="term" value="C:ribosome"/>
    <property type="evidence" value="ECO:0007669"/>
    <property type="project" value="UniProtKB-KW"/>
</dbReference>
<keyword evidence="3 11" id="KW-0689">Ribosomal protein</keyword>
<evidence type="ECO:0000256" key="3">
    <source>
        <dbReference type="ARBA" id="ARBA00022980"/>
    </source>
</evidence>
<gene>
    <name evidence="9" type="primary">MRPS25</name>
    <name evidence="11" type="synonym">mrps25</name>
</gene>
<dbReference type="InterPro" id="IPR036249">
    <property type="entry name" value="Thioredoxin-like_sf"/>
</dbReference>
<evidence type="ECO:0000313" key="9">
    <source>
        <dbReference type="Ensembl" id="ENSLCAP00010020901.1"/>
    </source>
</evidence>
<dbReference type="GO" id="GO:1990904">
    <property type="term" value="C:ribonucleoprotein complex"/>
    <property type="evidence" value="ECO:0007669"/>
    <property type="project" value="UniProtKB-KW"/>
</dbReference>
<dbReference type="Proteomes" id="UP000694890">
    <property type="component" value="Linkage group LG6"/>
</dbReference>
<dbReference type="AlphaFoldDB" id="A0A4W6D722"/>
<dbReference type="OrthoDB" id="5919182at2759"/>
<dbReference type="GeneID" id="108898095"/>
<accession>A0A4W6D722</accession>
<dbReference type="Ensembl" id="ENSLCAT00010021358.1">
    <property type="protein sequence ID" value="ENSLCAP00010020901.1"/>
    <property type="gene ID" value="ENSLCAG00010009862.1"/>
</dbReference>
<dbReference type="GO" id="GO:0003735">
    <property type="term" value="F:structural constituent of ribosome"/>
    <property type="evidence" value="ECO:0007669"/>
    <property type="project" value="InterPro"/>
</dbReference>
<dbReference type="CTD" id="64432"/>
<dbReference type="InterPro" id="IPR007741">
    <property type="entry name" value="Ribosomal_mL43/mS25/NADH_DH"/>
</dbReference>
<organism evidence="9 10">
    <name type="scientific">Lates calcarifer</name>
    <name type="common">Barramundi</name>
    <name type="synonym">Holocentrus calcarifer</name>
    <dbReference type="NCBI Taxonomy" id="8187"/>
    <lineage>
        <taxon>Eukaryota</taxon>
        <taxon>Metazoa</taxon>
        <taxon>Chordata</taxon>
        <taxon>Craniata</taxon>
        <taxon>Vertebrata</taxon>
        <taxon>Euteleostomi</taxon>
        <taxon>Actinopterygii</taxon>
        <taxon>Neopterygii</taxon>
        <taxon>Teleostei</taxon>
        <taxon>Neoteleostei</taxon>
        <taxon>Acanthomorphata</taxon>
        <taxon>Carangaria</taxon>
        <taxon>Carangaria incertae sedis</taxon>
        <taxon>Centropomidae</taxon>
        <taxon>Lates</taxon>
    </lineage>
</organism>
<dbReference type="Pfam" id="PF05047">
    <property type="entry name" value="L51_S25_CI-B8"/>
    <property type="match status" value="1"/>
</dbReference>
<keyword evidence="5" id="KW-0687">Ribonucleoprotein</keyword>
<evidence type="ECO:0000256" key="1">
    <source>
        <dbReference type="ARBA" id="ARBA00004173"/>
    </source>
</evidence>
<evidence type="ECO:0000256" key="5">
    <source>
        <dbReference type="ARBA" id="ARBA00023274"/>
    </source>
</evidence>
<dbReference type="SMART" id="SM00916">
    <property type="entry name" value="L51_S25_CI-B8"/>
    <property type="match status" value="1"/>
</dbReference>
<dbReference type="InterPro" id="IPR040049">
    <property type="entry name" value="Ribosomal_mS25/mL61"/>
</dbReference>
<reference evidence="11" key="2">
    <citation type="submission" date="2025-04" db="UniProtKB">
        <authorList>
            <consortium name="RefSeq"/>
        </authorList>
    </citation>
    <scope>IDENTIFICATION</scope>
    <source>
        <tissue evidence="11">Brain</tissue>
    </source>
</reference>
<evidence type="ECO:0000313" key="10">
    <source>
        <dbReference type="Proteomes" id="UP000314980"/>
    </source>
</evidence>
<dbReference type="Proteomes" id="UP000314980">
    <property type="component" value="Unassembled WGS sequence"/>
</dbReference>
<dbReference type="PANTHER" id="PTHR13274:SF2">
    <property type="entry name" value="SMALL RIBOSOMAL SUBUNIT PROTEIN MS25"/>
    <property type="match status" value="1"/>
</dbReference>
<evidence type="ECO:0000259" key="8">
    <source>
        <dbReference type="SMART" id="SM00916"/>
    </source>
</evidence>
<keyword evidence="4" id="KW-0496">Mitochondrion</keyword>
<name>A0A4W6D722_LATCA</name>
<evidence type="ECO:0000256" key="7">
    <source>
        <dbReference type="ARBA" id="ARBA00035369"/>
    </source>
</evidence>
<dbReference type="RefSeq" id="XP_018553477.1">
    <property type="nucleotide sequence ID" value="XM_018697961.2"/>
</dbReference>
<dbReference type="GO" id="GO:0005743">
    <property type="term" value="C:mitochondrial inner membrane"/>
    <property type="evidence" value="ECO:0007669"/>
    <property type="project" value="UniProtKB-ARBA"/>
</dbReference>
<dbReference type="STRING" id="8187.ENSLCAP00010020901"/>
<dbReference type="SUPFAM" id="SSF52833">
    <property type="entry name" value="Thioredoxin-like"/>
    <property type="match status" value="1"/>
</dbReference>
<evidence type="ECO:0000256" key="6">
    <source>
        <dbReference type="ARBA" id="ARBA00035139"/>
    </source>
</evidence>
<evidence type="ECO:0000256" key="4">
    <source>
        <dbReference type="ARBA" id="ARBA00023128"/>
    </source>
</evidence>
<keyword evidence="10" id="KW-1185">Reference proteome</keyword>
<dbReference type="KEGG" id="lcf:108898095"/>
<dbReference type="Gene3D" id="3.40.30.10">
    <property type="entry name" value="Glutaredoxin"/>
    <property type="match status" value="1"/>
</dbReference>
<feature type="domain" description="Ribosomal protein/NADH dehydrogenase" evidence="8">
    <location>
        <begin position="36"/>
        <end position="109"/>
    </location>
</feature>
<reference evidence="10" key="1">
    <citation type="submission" date="2015-09" db="EMBL/GenBank/DDBJ databases">
        <authorList>
            <person name="Sai Rama Sridatta P."/>
        </authorList>
    </citation>
    <scope>NUCLEOTIDE SEQUENCE [LARGE SCALE GENOMIC DNA]</scope>
</reference>
<comment type="subcellular location">
    <subcellularLocation>
        <location evidence="1">Mitochondrion</location>
    </subcellularLocation>
</comment>